<dbReference type="Proteomes" id="UP000215616">
    <property type="component" value="Unassembled WGS sequence"/>
</dbReference>
<gene>
    <name evidence="1" type="ORF">B7Z12_16555</name>
</gene>
<evidence type="ECO:0008006" key="3">
    <source>
        <dbReference type="Google" id="ProtNLM"/>
    </source>
</evidence>
<evidence type="ECO:0000313" key="2">
    <source>
        <dbReference type="Proteomes" id="UP000215616"/>
    </source>
</evidence>
<dbReference type="AlphaFoldDB" id="A0A258CYR1"/>
<name>A0A258CYR1_CAUVI</name>
<evidence type="ECO:0000313" key="1">
    <source>
        <dbReference type="EMBL" id="OYX00213.1"/>
    </source>
</evidence>
<dbReference type="EMBL" id="NCDQ01000329">
    <property type="protein sequence ID" value="OYX00213.1"/>
    <property type="molecule type" value="Genomic_DNA"/>
</dbReference>
<comment type="caution">
    <text evidence="1">The sequence shown here is derived from an EMBL/GenBank/DDBJ whole genome shotgun (WGS) entry which is preliminary data.</text>
</comment>
<proteinExistence type="predicted"/>
<accession>A0A258CYR1</accession>
<protein>
    <recommendedName>
        <fullName evidence="3">ArsR family transcriptional regulator</fullName>
    </recommendedName>
</protein>
<reference evidence="1 2" key="1">
    <citation type="submission" date="2017-03" db="EMBL/GenBank/DDBJ databases">
        <title>Lifting the veil on microbial sulfur biogeochemistry in mining wastewaters.</title>
        <authorList>
            <person name="Kantor R.S."/>
            <person name="Colenbrander Nelson T."/>
            <person name="Marshall S."/>
            <person name="Bennett D."/>
            <person name="Apte S."/>
            <person name="Camacho D."/>
            <person name="Thomas B.C."/>
            <person name="Warren L.A."/>
            <person name="Banfield J.F."/>
        </authorList>
    </citation>
    <scope>NUCLEOTIDE SEQUENCE [LARGE SCALE GENOMIC DNA]</scope>
    <source>
        <strain evidence="1">32-67-7</strain>
    </source>
</reference>
<organism evidence="1 2">
    <name type="scientific">Caulobacter vibrioides</name>
    <name type="common">Caulobacter crescentus</name>
    <dbReference type="NCBI Taxonomy" id="155892"/>
    <lineage>
        <taxon>Bacteria</taxon>
        <taxon>Pseudomonadati</taxon>
        <taxon>Pseudomonadota</taxon>
        <taxon>Alphaproteobacteria</taxon>
        <taxon>Caulobacterales</taxon>
        <taxon>Caulobacteraceae</taxon>
        <taxon>Caulobacter</taxon>
    </lineage>
</organism>
<sequence>MDDRPQDLEILRREEQRLALLRWLHAMPTYTANEELAGLYLKAVGLVAARADLRARLKDLEDADLLTVRMEGALMVLTLTRRGGEAAEGVTAVAGVRRPGPDCPY</sequence>